<reference evidence="2" key="1">
    <citation type="journal article" date="2023" name="G3 (Bethesda)">
        <title>Genome assembly and association tests identify interacting loci associated with vigor, precocity, and sex in interspecific pistachio rootstocks.</title>
        <authorList>
            <person name="Palmer W."/>
            <person name="Jacygrad E."/>
            <person name="Sagayaradj S."/>
            <person name="Cavanaugh K."/>
            <person name="Han R."/>
            <person name="Bertier L."/>
            <person name="Beede B."/>
            <person name="Kafkas S."/>
            <person name="Golino D."/>
            <person name="Preece J."/>
            <person name="Michelmore R."/>
        </authorList>
    </citation>
    <scope>NUCLEOTIDE SEQUENCE [LARGE SCALE GENOMIC DNA]</scope>
</reference>
<organism evidence="1 2">
    <name type="scientific">Pistacia integerrima</name>
    <dbReference type="NCBI Taxonomy" id="434235"/>
    <lineage>
        <taxon>Eukaryota</taxon>
        <taxon>Viridiplantae</taxon>
        <taxon>Streptophyta</taxon>
        <taxon>Embryophyta</taxon>
        <taxon>Tracheophyta</taxon>
        <taxon>Spermatophyta</taxon>
        <taxon>Magnoliopsida</taxon>
        <taxon>eudicotyledons</taxon>
        <taxon>Gunneridae</taxon>
        <taxon>Pentapetalae</taxon>
        <taxon>rosids</taxon>
        <taxon>malvids</taxon>
        <taxon>Sapindales</taxon>
        <taxon>Anacardiaceae</taxon>
        <taxon>Pistacia</taxon>
    </lineage>
</organism>
<comment type="caution">
    <text evidence="1">The sequence shown here is derived from an EMBL/GenBank/DDBJ whole genome shotgun (WGS) entry which is preliminary data.</text>
</comment>
<evidence type="ECO:0000313" key="2">
    <source>
        <dbReference type="Proteomes" id="UP001163603"/>
    </source>
</evidence>
<evidence type="ECO:0000313" key="1">
    <source>
        <dbReference type="EMBL" id="KAJ0042363.1"/>
    </source>
</evidence>
<dbReference type="EMBL" id="CM047739">
    <property type="protein sequence ID" value="KAJ0042363.1"/>
    <property type="molecule type" value="Genomic_DNA"/>
</dbReference>
<accession>A0ACC0YX94</accession>
<gene>
    <name evidence="1" type="ORF">Pint_17848</name>
</gene>
<sequence length="81" mass="9321">MIFQGVTIIVDMYLLTLEGCDVLGAQWLTTLGPIVLCTILYQKTINNRGERKNPENLKKLIFQFGYRFDPPKYSINRIGLL</sequence>
<dbReference type="Proteomes" id="UP001163603">
    <property type="component" value="Chromosome 4"/>
</dbReference>
<protein>
    <submittedName>
        <fullName evidence="1">Uncharacterized protein</fullName>
    </submittedName>
</protein>
<name>A0ACC0YX94_9ROSI</name>
<proteinExistence type="predicted"/>
<keyword evidence="2" id="KW-1185">Reference proteome</keyword>